<feature type="domain" description="Histidine kinase" evidence="12">
    <location>
        <begin position="286"/>
        <end position="485"/>
    </location>
</feature>
<dbReference type="PROSITE" id="PS50109">
    <property type="entry name" value="HIS_KIN"/>
    <property type="match status" value="1"/>
</dbReference>
<reference evidence="14 15" key="1">
    <citation type="submission" date="2019-02" db="EMBL/GenBank/DDBJ databases">
        <title>Draft Genome Sequences of Six Type Strains of the Genus Massilia.</title>
        <authorList>
            <person name="Miess H."/>
            <person name="Frediansyhah A."/>
            <person name="Gross H."/>
        </authorList>
    </citation>
    <scope>NUCLEOTIDE SEQUENCE [LARGE SCALE GENOMIC DNA]</scope>
    <source>
        <strain evidence="14 15">DSM 17472</strain>
    </source>
</reference>
<protein>
    <recommendedName>
        <fullName evidence="3">histidine kinase</fullName>
        <ecNumber evidence="3">2.7.13.3</ecNumber>
    </recommendedName>
</protein>
<evidence type="ECO:0000256" key="9">
    <source>
        <dbReference type="ARBA" id="ARBA00023012"/>
    </source>
</evidence>
<dbReference type="InterPro" id="IPR036097">
    <property type="entry name" value="HisK_dim/P_sf"/>
</dbReference>
<organism evidence="14 15">
    <name type="scientific">Pseudoduganella albidiflava</name>
    <dbReference type="NCBI Taxonomy" id="321983"/>
    <lineage>
        <taxon>Bacteria</taxon>
        <taxon>Pseudomonadati</taxon>
        <taxon>Pseudomonadota</taxon>
        <taxon>Betaproteobacteria</taxon>
        <taxon>Burkholderiales</taxon>
        <taxon>Oxalobacteraceae</taxon>
        <taxon>Telluria group</taxon>
        <taxon>Pseudoduganella</taxon>
    </lineage>
</organism>
<keyword evidence="15" id="KW-1185">Reference proteome</keyword>
<dbReference type="SUPFAM" id="SSF47384">
    <property type="entry name" value="Homodimeric domain of signal transducing histidine kinase"/>
    <property type="match status" value="1"/>
</dbReference>
<dbReference type="SUPFAM" id="SSF55874">
    <property type="entry name" value="ATPase domain of HSP90 chaperone/DNA topoisomerase II/histidine kinase"/>
    <property type="match status" value="1"/>
</dbReference>
<dbReference type="PROSITE" id="PS50885">
    <property type="entry name" value="HAMP"/>
    <property type="match status" value="1"/>
</dbReference>
<dbReference type="SMART" id="SM00387">
    <property type="entry name" value="HATPase_c"/>
    <property type="match status" value="1"/>
</dbReference>
<evidence type="ECO:0000256" key="11">
    <source>
        <dbReference type="SAM" id="Phobius"/>
    </source>
</evidence>
<keyword evidence="5" id="KW-0808">Transferase</keyword>
<evidence type="ECO:0000313" key="14">
    <source>
        <dbReference type="EMBL" id="QBI04374.1"/>
    </source>
</evidence>
<gene>
    <name evidence="14" type="ORF">EYF70_28830</name>
</gene>
<keyword evidence="9" id="KW-0902">Two-component regulatory system</keyword>
<evidence type="ECO:0000313" key="15">
    <source>
        <dbReference type="Proteomes" id="UP000292307"/>
    </source>
</evidence>
<dbReference type="InterPro" id="IPR050428">
    <property type="entry name" value="TCS_sensor_his_kinase"/>
</dbReference>
<dbReference type="CDD" id="cd00082">
    <property type="entry name" value="HisKA"/>
    <property type="match status" value="1"/>
</dbReference>
<comment type="subcellular location">
    <subcellularLocation>
        <location evidence="2">Membrane</location>
        <topology evidence="2">Multi-pass membrane protein</topology>
    </subcellularLocation>
</comment>
<dbReference type="InterPro" id="IPR003661">
    <property type="entry name" value="HisK_dim/P_dom"/>
</dbReference>
<name>A0ABX5S258_9BURK</name>
<dbReference type="InterPro" id="IPR003594">
    <property type="entry name" value="HATPase_dom"/>
</dbReference>
<dbReference type="InterPro" id="IPR036890">
    <property type="entry name" value="HATPase_C_sf"/>
</dbReference>
<evidence type="ECO:0000259" key="12">
    <source>
        <dbReference type="PROSITE" id="PS50109"/>
    </source>
</evidence>
<feature type="transmembrane region" description="Helical" evidence="11">
    <location>
        <begin position="201"/>
        <end position="223"/>
    </location>
</feature>
<comment type="catalytic activity">
    <reaction evidence="1">
        <text>ATP + protein L-histidine = ADP + protein N-phospho-L-histidine.</text>
        <dbReference type="EC" id="2.7.13.3"/>
    </reaction>
</comment>
<evidence type="ECO:0000256" key="8">
    <source>
        <dbReference type="ARBA" id="ARBA00022989"/>
    </source>
</evidence>
<sequence>MRWTWWCTGCAPSCSSWARRSTWWYGGAWAMHWPGARLAAMRRSLAGRLLSGILLAVGGTAIAFGLLFQWIVLNNSSLMVKDGLVGQGEEILDNLRTGPDGKLQVRMHEPMQTGYDAFYRNLKYRVLDAHGAVLVSSERDGRPLMAFAAADATRFSHSDEGGVALSVATIPATHEGQRIYIQTGRSDRFADLAIEAITPAVFQSAALVTILAVLSLSVVLVWLTRRALRPVRAISIEASRISPDSMERRLPTAGLPEEIAPLVNAFNAALDRVQEGYRSQQRFIANAAHELKTPLAVLRAEIELDGHRGHERYLRDIDLMARIVQQLLQLTEAAERSSYAFRPVDVVQIAREVCDFLAPLAASSRIVLALDGDADCVLAADPGALFGMLRNLVENALRYSPPGGIVTVEVAAGRLQVSDQGPGVAPQEVAFLFERFWRSQARQTDGAGLGLAIVAEVARNHGWNVRYRPNLPAGAVFVVGFNEDGSAP</sequence>
<keyword evidence="4" id="KW-0597">Phosphoprotein</keyword>
<keyword evidence="7" id="KW-0418">Kinase</keyword>
<evidence type="ECO:0000256" key="3">
    <source>
        <dbReference type="ARBA" id="ARBA00012438"/>
    </source>
</evidence>
<keyword evidence="10 11" id="KW-0472">Membrane</keyword>
<dbReference type="Gene3D" id="1.10.287.130">
    <property type="match status" value="1"/>
</dbReference>
<evidence type="ECO:0000256" key="7">
    <source>
        <dbReference type="ARBA" id="ARBA00022777"/>
    </source>
</evidence>
<dbReference type="Pfam" id="PF00672">
    <property type="entry name" value="HAMP"/>
    <property type="match status" value="1"/>
</dbReference>
<dbReference type="InterPro" id="IPR005467">
    <property type="entry name" value="His_kinase_dom"/>
</dbReference>
<dbReference type="SMART" id="SM00388">
    <property type="entry name" value="HisKA"/>
    <property type="match status" value="1"/>
</dbReference>
<dbReference type="EMBL" id="CP036401">
    <property type="protein sequence ID" value="QBI04374.1"/>
    <property type="molecule type" value="Genomic_DNA"/>
</dbReference>
<keyword evidence="6 11" id="KW-0812">Transmembrane</keyword>
<dbReference type="Gene3D" id="3.30.565.10">
    <property type="entry name" value="Histidine kinase-like ATPase, C-terminal domain"/>
    <property type="match status" value="1"/>
</dbReference>
<dbReference type="PRINTS" id="PR00344">
    <property type="entry name" value="BCTRLSENSOR"/>
</dbReference>
<evidence type="ECO:0000256" key="6">
    <source>
        <dbReference type="ARBA" id="ARBA00022692"/>
    </source>
</evidence>
<dbReference type="Pfam" id="PF00512">
    <property type="entry name" value="HisKA"/>
    <property type="match status" value="1"/>
</dbReference>
<feature type="domain" description="HAMP" evidence="13">
    <location>
        <begin position="225"/>
        <end position="278"/>
    </location>
</feature>
<evidence type="ECO:0000256" key="1">
    <source>
        <dbReference type="ARBA" id="ARBA00000085"/>
    </source>
</evidence>
<evidence type="ECO:0000259" key="13">
    <source>
        <dbReference type="PROSITE" id="PS50885"/>
    </source>
</evidence>
<proteinExistence type="predicted"/>
<evidence type="ECO:0000256" key="2">
    <source>
        <dbReference type="ARBA" id="ARBA00004141"/>
    </source>
</evidence>
<keyword evidence="8 11" id="KW-1133">Transmembrane helix</keyword>
<dbReference type="Proteomes" id="UP000292307">
    <property type="component" value="Chromosome"/>
</dbReference>
<feature type="transmembrane region" description="Helical" evidence="11">
    <location>
        <begin position="49"/>
        <end position="72"/>
    </location>
</feature>
<accession>A0ABX5S258</accession>
<dbReference type="SMART" id="SM00304">
    <property type="entry name" value="HAMP"/>
    <property type="match status" value="1"/>
</dbReference>
<dbReference type="InterPro" id="IPR004358">
    <property type="entry name" value="Sig_transdc_His_kin-like_C"/>
</dbReference>
<dbReference type="PANTHER" id="PTHR45436:SF15">
    <property type="entry name" value="SENSOR HISTIDINE KINASE CUSS"/>
    <property type="match status" value="1"/>
</dbReference>
<dbReference type="Pfam" id="PF02518">
    <property type="entry name" value="HATPase_c"/>
    <property type="match status" value="1"/>
</dbReference>
<evidence type="ECO:0000256" key="5">
    <source>
        <dbReference type="ARBA" id="ARBA00022679"/>
    </source>
</evidence>
<evidence type="ECO:0000256" key="10">
    <source>
        <dbReference type="ARBA" id="ARBA00023136"/>
    </source>
</evidence>
<dbReference type="CDD" id="cd00075">
    <property type="entry name" value="HATPase"/>
    <property type="match status" value="1"/>
</dbReference>
<dbReference type="EC" id="2.7.13.3" evidence="3"/>
<evidence type="ECO:0000256" key="4">
    <source>
        <dbReference type="ARBA" id="ARBA00022553"/>
    </source>
</evidence>
<dbReference type="InterPro" id="IPR003660">
    <property type="entry name" value="HAMP_dom"/>
</dbReference>
<dbReference type="PANTHER" id="PTHR45436">
    <property type="entry name" value="SENSOR HISTIDINE KINASE YKOH"/>
    <property type="match status" value="1"/>
</dbReference>